<feature type="domain" description="Amidohydrolase-related" evidence="1">
    <location>
        <begin position="289"/>
        <end position="380"/>
    </location>
</feature>
<dbReference type="SUPFAM" id="SSF51556">
    <property type="entry name" value="Metallo-dependent hydrolases"/>
    <property type="match status" value="1"/>
</dbReference>
<dbReference type="GO" id="GO:0016810">
    <property type="term" value="F:hydrolase activity, acting on carbon-nitrogen (but not peptide) bonds"/>
    <property type="evidence" value="ECO:0007669"/>
    <property type="project" value="InterPro"/>
</dbReference>
<dbReference type="Gene3D" id="3.20.20.140">
    <property type="entry name" value="Metal-dependent hydrolases"/>
    <property type="match status" value="1"/>
</dbReference>
<proteinExistence type="predicted"/>
<dbReference type="PANTHER" id="PTHR43135:SF3">
    <property type="entry name" value="ALPHA-D-RIBOSE 1-METHYLPHOSPHONATE 5-TRIPHOSPHATE DIPHOSPHATASE"/>
    <property type="match status" value="1"/>
</dbReference>
<sequence length="384" mass="41190">MLIQNARILTMEGPDLAHGCIRVADGKIAAVAEALAPLPDEEVVDASGLTVMPGMVDAHCHVGLYSYGLGAEGSGTNEMTTPMTPQLSAIDSINPQNSIMSDSYEAGVTTICTGPGSANLIGGTFTVIKTVGDCVDDMIVKKEAALKAAFGENPKRCYGQMAGKEPYTRMGSMGLLRQRFYDAKAYMEACARAEAGEGEAPERDLALENMAKVLRREMPLKCHAHRADDMFSAIRLAREFGFDLTLEHCTCGRSVAGALAREGVPMIVGPFLTERWKVEMDVDYDAPMAFAAAGIEFALCTDAPVVPQRLLPVIAGYLVGRGLDEKRALRAITITPARILGVDARVGSIRPGKDADLVFYDGHPFDLAARVRRVMVDGATVFQQ</sequence>
<gene>
    <name evidence="2" type="ORF">IAD24_04535</name>
</gene>
<dbReference type="Proteomes" id="UP000824128">
    <property type="component" value="Unassembled WGS sequence"/>
</dbReference>
<dbReference type="PANTHER" id="PTHR43135">
    <property type="entry name" value="ALPHA-D-RIBOSE 1-METHYLPHOSPHONATE 5-TRIPHOSPHATE DIPHOSPHATASE"/>
    <property type="match status" value="1"/>
</dbReference>
<dbReference type="InterPro" id="IPR032466">
    <property type="entry name" value="Metal_Hydrolase"/>
</dbReference>
<reference evidence="2" key="2">
    <citation type="journal article" date="2021" name="PeerJ">
        <title>Extensive microbial diversity within the chicken gut microbiome revealed by metagenomics and culture.</title>
        <authorList>
            <person name="Gilroy R."/>
            <person name="Ravi A."/>
            <person name="Getino M."/>
            <person name="Pursley I."/>
            <person name="Horton D.L."/>
            <person name="Alikhan N.F."/>
            <person name="Baker D."/>
            <person name="Gharbi K."/>
            <person name="Hall N."/>
            <person name="Watson M."/>
            <person name="Adriaenssens E.M."/>
            <person name="Foster-Nyarko E."/>
            <person name="Jarju S."/>
            <person name="Secka A."/>
            <person name="Antonio M."/>
            <person name="Oren A."/>
            <person name="Chaudhuri R.R."/>
            <person name="La Ragione R."/>
            <person name="Hildebrand F."/>
            <person name="Pallen M.J."/>
        </authorList>
    </citation>
    <scope>NUCLEOTIDE SEQUENCE</scope>
    <source>
        <strain evidence="2">ChiGjej2B2-16831</strain>
    </source>
</reference>
<comment type="caution">
    <text evidence="2">The sequence shown here is derived from an EMBL/GenBank/DDBJ whole genome shotgun (WGS) entry which is preliminary data.</text>
</comment>
<evidence type="ECO:0000313" key="2">
    <source>
        <dbReference type="EMBL" id="HIU94407.1"/>
    </source>
</evidence>
<dbReference type="AlphaFoldDB" id="A0A9D1STM7"/>
<dbReference type="Gene3D" id="2.30.40.10">
    <property type="entry name" value="Urease, subunit C, domain 1"/>
    <property type="match status" value="1"/>
</dbReference>
<reference evidence="2" key="1">
    <citation type="submission" date="2020-10" db="EMBL/GenBank/DDBJ databases">
        <authorList>
            <person name="Gilroy R."/>
        </authorList>
    </citation>
    <scope>NUCLEOTIDE SEQUENCE</scope>
    <source>
        <strain evidence="2">ChiGjej2B2-16831</strain>
    </source>
</reference>
<dbReference type="InterPro" id="IPR006680">
    <property type="entry name" value="Amidohydro-rel"/>
</dbReference>
<evidence type="ECO:0000259" key="1">
    <source>
        <dbReference type="Pfam" id="PF01979"/>
    </source>
</evidence>
<organism evidence="2 3">
    <name type="scientific">Candidatus Aphodomorpha intestinavium</name>
    <dbReference type="NCBI Taxonomy" id="2840672"/>
    <lineage>
        <taxon>Bacteria</taxon>
        <taxon>Bacillati</taxon>
        <taxon>Bacillota</taxon>
        <taxon>Clostridia</taxon>
        <taxon>Eubacteriales</taxon>
        <taxon>Candidatus Aphodomorpha</taxon>
    </lineage>
</organism>
<dbReference type="Pfam" id="PF01979">
    <property type="entry name" value="Amidohydro_1"/>
    <property type="match status" value="1"/>
</dbReference>
<name>A0A9D1STM7_9FIRM</name>
<evidence type="ECO:0000313" key="3">
    <source>
        <dbReference type="Proteomes" id="UP000824128"/>
    </source>
</evidence>
<dbReference type="InterPro" id="IPR051781">
    <property type="entry name" value="Metallo-dep_Hydrolase"/>
</dbReference>
<dbReference type="CDD" id="cd01309">
    <property type="entry name" value="Met_dep_hydrolase_C"/>
    <property type="match status" value="1"/>
</dbReference>
<protein>
    <submittedName>
        <fullName evidence="2">Amidohydrolase</fullName>
    </submittedName>
</protein>
<dbReference type="SUPFAM" id="SSF51338">
    <property type="entry name" value="Composite domain of metallo-dependent hydrolases"/>
    <property type="match status" value="1"/>
</dbReference>
<dbReference type="InterPro" id="IPR011059">
    <property type="entry name" value="Metal-dep_hydrolase_composite"/>
</dbReference>
<accession>A0A9D1STM7</accession>
<dbReference type="EMBL" id="DVNZ01000141">
    <property type="protein sequence ID" value="HIU94407.1"/>
    <property type="molecule type" value="Genomic_DNA"/>
</dbReference>